<comment type="similarity">
    <text evidence="2">Belongs to the AB hydrolase superfamily. LDAH family.</text>
</comment>
<dbReference type="PANTHER" id="PTHR13390">
    <property type="entry name" value="LIPASE"/>
    <property type="match status" value="1"/>
</dbReference>
<dbReference type="GeneID" id="117649313"/>
<dbReference type="KEGG" id="tpal:117649313"/>
<dbReference type="Proteomes" id="UP000515158">
    <property type="component" value="Unplaced"/>
</dbReference>
<dbReference type="AlphaFoldDB" id="A0A6P8ZRN6"/>
<evidence type="ECO:0000256" key="9">
    <source>
        <dbReference type="SAM" id="Phobius"/>
    </source>
</evidence>
<dbReference type="InterPro" id="IPR019363">
    <property type="entry name" value="LDAH"/>
</dbReference>
<keyword evidence="9" id="KW-0812">Transmembrane</keyword>
<keyword evidence="10" id="KW-1185">Reference proteome</keyword>
<dbReference type="PANTHER" id="PTHR13390:SF0">
    <property type="entry name" value="LIPID DROPLET-ASSOCIATED HYDROLASE"/>
    <property type="match status" value="1"/>
</dbReference>
<evidence type="ECO:0000256" key="8">
    <source>
        <dbReference type="ARBA" id="ARBA00049527"/>
    </source>
</evidence>
<dbReference type="RefSeq" id="XP_034247840.1">
    <property type="nucleotide sequence ID" value="XM_034391949.1"/>
</dbReference>
<reference evidence="11 12" key="1">
    <citation type="submission" date="2025-04" db="UniProtKB">
        <authorList>
            <consortium name="RefSeq"/>
        </authorList>
    </citation>
    <scope>IDENTIFICATION</scope>
    <source>
        <tissue evidence="11 12">Total insect</tissue>
    </source>
</reference>
<proteinExistence type="inferred from homology"/>
<dbReference type="InterPro" id="IPR029058">
    <property type="entry name" value="AB_hydrolase_fold"/>
</dbReference>
<evidence type="ECO:0000256" key="1">
    <source>
        <dbReference type="ARBA" id="ARBA00004502"/>
    </source>
</evidence>
<keyword evidence="4" id="KW-0551">Lipid droplet</keyword>
<evidence type="ECO:0000313" key="11">
    <source>
        <dbReference type="RefSeq" id="XP_034247839.1"/>
    </source>
</evidence>
<evidence type="ECO:0000313" key="12">
    <source>
        <dbReference type="RefSeq" id="XP_034247840.1"/>
    </source>
</evidence>
<keyword evidence="9" id="KW-0472">Membrane</keyword>
<evidence type="ECO:0000256" key="7">
    <source>
        <dbReference type="ARBA" id="ARBA00039150"/>
    </source>
</evidence>
<evidence type="ECO:0000256" key="5">
    <source>
        <dbReference type="ARBA" id="ARBA00022801"/>
    </source>
</evidence>
<keyword evidence="9" id="KW-1133">Transmembrane helix</keyword>
<dbReference type="OrthoDB" id="448051at2759"/>
<comment type="catalytic activity">
    <reaction evidence="8">
        <text>a cholesterol ester + H2O = cholesterol + a fatty acid + H(+)</text>
        <dbReference type="Rhea" id="RHEA:36403"/>
        <dbReference type="ChEBI" id="CHEBI:15377"/>
        <dbReference type="ChEBI" id="CHEBI:15378"/>
        <dbReference type="ChEBI" id="CHEBI:16113"/>
        <dbReference type="ChEBI" id="CHEBI:17002"/>
        <dbReference type="ChEBI" id="CHEBI:28868"/>
        <dbReference type="EC" id="3.1.1.13"/>
    </reaction>
    <physiologicalReaction direction="left-to-right" evidence="8">
        <dbReference type="Rhea" id="RHEA:36404"/>
    </physiologicalReaction>
</comment>
<gene>
    <name evidence="11 12" type="primary">LOC117649313</name>
</gene>
<dbReference type="RefSeq" id="XP_034247839.1">
    <property type="nucleotide sequence ID" value="XM_034391948.1"/>
</dbReference>
<comment type="subcellular location">
    <subcellularLocation>
        <location evidence="1">Lipid droplet</location>
    </subcellularLocation>
</comment>
<dbReference type="Gene3D" id="3.40.50.1820">
    <property type="entry name" value="alpha/beta hydrolase"/>
    <property type="match status" value="1"/>
</dbReference>
<dbReference type="GO" id="GO:0019915">
    <property type="term" value="P:lipid storage"/>
    <property type="evidence" value="ECO:0007669"/>
    <property type="project" value="InterPro"/>
</dbReference>
<name>A0A6P8ZRN6_THRPL</name>
<feature type="transmembrane region" description="Helical" evidence="9">
    <location>
        <begin position="165"/>
        <end position="187"/>
    </location>
</feature>
<evidence type="ECO:0000256" key="2">
    <source>
        <dbReference type="ARBA" id="ARBA00008300"/>
    </source>
</evidence>
<organism evidence="11">
    <name type="scientific">Thrips palmi</name>
    <name type="common">Melon thrips</name>
    <dbReference type="NCBI Taxonomy" id="161013"/>
    <lineage>
        <taxon>Eukaryota</taxon>
        <taxon>Metazoa</taxon>
        <taxon>Ecdysozoa</taxon>
        <taxon>Arthropoda</taxon>
        <taxon>Hexapoda</taxon>
        <taxon>Insecta</taxon>
        <taxon>Pterygota</taxon>
        <taxon>Neoptera</taxon>
        <taxon>Paraneoptera</taxon>
        <taxon>Thysanoptera</taxon>
        <taxon>Terebrantia</taxon>
        <taxon>Thripoidea</taxon>
        <taxon>Thripidae</taxon>
        <taxon>Thrips</taxon>
    </lineage>
</organism>
<evidence type="ECO:0000256" key="4">
    <source>
        <dbReference type="ARBA" id="ARBA00022677"/>
    </source>
</evidence>
<dbReference type="EC" id="3.1.1.13" evidence="7"/>
<dbReference type="GO" id="GO:0005811">
    <property type="term" value="C:lipid droplet"/>
    <property type="evidence" value="ECO:0007669"/>
    <property type="project" value="UniProtKB-SubCell"/>
</dbReference>
<accession>A0A6P8ZRN6</accession>
<dbReference type="Pfam" id="PF10230">
    <property type="entry name" value="LIDHydrolase"/>
    <property type="match status" value="1"/>
</dbReference>
<dbReference type="SUPFAM" id="SSF53474">
    <property type="entry name" value="alpha/beta-Hydrolases"/>
    <property type="match status" value="1"/>
</dbReference>
<keyword evidence="5 11" id="KW-0378">Hydrolase</keyword>
<sequence length="311" mass="35739">MATCREGFITLNFVPTHVMTWGGWIEDSPESPWKEIIVMFPGNPGVVSFYTELCEQLYEKMKIPVWVVSHAGHELPPDDRLMPNENNNTHLYDINGQIKNKKEFIRRFVPESCKVHLLAHSVGGFIALELLKDDDVADKVQHSYLLFPVLEHIAQTVNGRFLQNYVLRILWLVYFGAGFFFMLPNFLKVLLLSIHAKIVGMRLTPLNKQSIMLLINPKILRSVFNLAIDELSVINALEVDLIKKRKDKVLVYYSDHDNWAPVSHYENLVKAVPGVKAEICKKGIDHAFMLYKPSSLMGDVLIERINRNRVK</sequence>
<dbReference type="GO" id="GO:0004771">
    <property type="term" value="F:sterol ester esterase activity"/>
    <property type="evidence" value="ECO:0007669"/>
    <property type="project" value="UniProtKB-EC"/>
</dbReference>
<protein>
    <recommendedName>
        <fullName evidence="3">Lipid droplet-associated hydrolase</fullName>
        <ecNumber evidence="7">3.1.1.13</ecNumber>
    </recommendedName>
    <alternativeName>
        <fullName evidence="6">Lipid droplet-associated serine hydrolase</fullName>
    </alternativeName>
</protein>
<evidence type="ECO:0000313" key="10">
    <source>
        <dbReference type="Proteomes" id="UP000515158"/>
    </source>
</evidence>
<evidence type="ECO:0000256" key="3">
    <source>
        <dbReference type="ARBA" id="ARBA00019242"/>
    </source>
</evidence>
<evidence type="ECO:0000256" key="6">
    <source>
        <dbReference type="ARBA" id="ARBA00031924"/>
    </source>
</evidence>
<dbReference type="CTD" id="38150"/>